<reference evidence="7 8" key="1">
    <citation type="submission" date="2017-03" db="EMBL/GenBank/DDBJ databases">
        <title>Genomes of endolithic fungi from Antarctica.</title>
        <authorList>
            <person name="Coleine C."/>
            <person name="Masonjones S."/>
            <person name="Stajich J.E."/>
        </authorList>
    </citation>
    <scope>NUCLEOTIDE SEQUENCE [LARGE SCALE GENOMIC DNA]</scope>
    <source>
        <strain evidence="7 8">CCFEE 5187</strain>
    </source>
</reference>
<keyword evidence="5" id="KW-0560">Oxidoreductase</keyword>
<dbReference type="SUPFAM" id="SSF51905">
    <property type="entry name" value="FAD/NAD(P)-binding domain"/>
    <property type="match status" value="1"/>
</dbReference>
<dbReference type="GO" id="GO:0008115">
    <property type="term" value="F:sarcosine oxidase activity"/>
    <property type="evidence" value="ECO:0007669"/>
    <property type="project" value="TreeGrafter"/>
</dbReference>
<evidence type="ECO:0000259" key="6">
    <source>
        <dbReference type="Pfam" id="PF01266"/>
    </source>
</evidence>
<dbReference type="Proteomes" id="UP000308768">
    <property type="component" value="Unassembled WGS sequence"/>
</dbReference>
<keyword evidence="4" id="KW-0274">FAD</keyword>
<evidence type="ECO:0000256" key="3">
    <source>
        <dbReference type="ARBA" id="ARBA00022630"/>
    </source>
</evidence>
<dbReference type="InterPro" id="IPR036188">
    <property type="entry name" value="FAD/NAD-bd_sf"/>
</dbReference>
<evidence type="ECO:0000313" key="7">
    <source>
        <dbReference type="EMBL" id="TKA62840.1"/>
    </source>
</evidence>
<keyword evidence="3" id="KW-0285">Flavoprotein</keyword>
<proteinExistence type="inferred from homology"/>
<accession>A0A4U0WIJ4</accession>
<evidence type="ECO:0000256" key="1">
    <source>
        <dbReference type="ARBA" id="ARBA00001974"/>
    </source>
</evidence>
<dbReference type="AlphaFoldDB" id="A0A4U0WIJ4"/>
<name>A0A4U0WIJ4_9PEZI</name>
<dbReference type="STRING" id="331657.A0A4U0WIJ4"/>
<dbReference type="InterPro" id="IPR045170">
    <property type="entry name" value="MTOX"/>
</dbReference>
<evidence type="ECO:0000313" key="8">
    <source>
        <dbReference type="Proteomes" id="UP000308768"/>
    </source>
</evidence>
<dbReference type="EMBL" id="NAJN01001492">
    <property type="protein sequence ID" value="TKA62840.1"/>
    <property type="molecule type" value="Genomic_DNA"/>
</dbReference>
<organism evidence="7 8">
    <name type="scientific">Cryomyces minteri</name>
    <dbReference type="NCBI Taxonomy" id="331657"/>
    <lineage>
        <taxon>Eukaryota</taxon>
        <taxon>Fungi</taxon>
        <taxon>Dikarya</taxon>
        <taxon>Ascomycota</taxon>
        <taxon>Pezizomycotina</taxon>
        <taxon>Dothideomycetes</taxon>
        <taxon>Dothideomycetes incertae sedis</taxon>
        <taxon>Cryomyces</taxon>
    </lineage>
</organism>
<dbReference type="Pfam" id="PF01266">
    <property type="entry name" value="DAO"/>
    <property type="match status" value="1"/>
</dbReference>
<keyword evidence="8" id="KW-1185">Reference proteome</keyword>
<feature type="domain" description="FAD dependent oxidoreductase" evidence="6">
    <location>
        <begin position="10"/>
        <end position="386"/>
    </location>
</feature>
<comment type="similarity">
    <text evidence="2">Belongs to the MSOX/MTOX family.</text>
</comment>
<dbReference type="GO" id="GO:0050660">
    <property type="term" value="F:flavin adenine dinucleotide binding"/>
    <property type="evidence" value="ECO:0007669"/>
    <property type="project" value="InterPro"/>
</dbReference>
<sequence length="438" mass="49436">MSPSRSDPSILIIGGGTWGISTALTLSRRGFSRITVLDAHPFPSPISAGNDVNKIMEEGAPSPENTDEEYVWNRLHQIASKAWHEDPVFAPYYHETGIVYAACSPEGWEHVKGWTVGREGEFDLLEKKEDFRRTMPEGVLTGDFPSWQGFWKKSGAGWLFARGALMSAYKEAVRLGVKFTAGSPYGEVEALLYRNSTDSQPDVTGARTADGFEHIADWTILSAGANADVFFDFENQLRPTAWTLAHTPLTVEEYTLYKDLPVLFNAERGFFIEPDAEKHELKLCDEHPGYLNMVREHEGEEERSRPFARHEIPEESEQRIRALLQDTMPHLAERAFSFARICWDADTVDRQFLIDRHPRYKSLVVAAGGSGMGFMMMPAVGKVVADTLEGVLEPRLKEGFRWRPEQAVGRDWQSTQDRYGADGKVMDFSDVRKWTHVG</sequence>
<dbReference type="OrthoDB" id="2219495at2759"/>
<gene>
    <name evidence="7" type="ORF">B0A49_10143</name>
</gene>
<evidence type="ECO:0000256" key="2">
    <source>
        <dbReference type="ARBA" id="ARBA00010989"/>
    </source>
</evidence>
<dbReference type="PANTHER" id="PTHR10961">
    <property type="entry name" value="PEROXISOMAL SARCOSINE OXIDASE"/>
    <property type="match status" value="1"/>
</dbReference>
<protein>
    <recommendedName>
        <fullName evidence="6">FAD dependent oxidoreductase domain-containing protein</fullName>
    </recommendedName>
</protein>
<dbReference type="Gene3D" id="3.30.9.10">
    <property type="entry name" value="D-Amino Acid Oxidase, subunit A, domain 2"/>
    <property type="match status" value="1"/>
</dbReference>
<dbReference type="Gene3D" id="3.50.50.60">
    <property type="entry name" value="FAD/NAD(P)-binding domain"/>
    <property type="match status" value="1"/>
</dbReference>
<evidence type="ECO:0000256" key="5">
    <source>
        <dbReference type="ARBA" id="ARBA00023002"/>
    </source>
</evidence>
<comment type="cofactor">
    <cofactor evidence="1">
        <name>FAD</name>
        <dbReference type="ChEBI" id="CHEBI:57692"/>
    </cofactor>
</comment>
<dbReference type="GO" id="GO:0051698">
    <property type="term" value="F:saccharopine oxidase activity"/>
    <property type="evidence" value="ECO:0007669"/>
    <property type="project" value="TreeGrafter"/>
</dbReference>
<comment type="caution">
    <text evidence="7">The sequence shown here is derived from an EMBL/GenBank/DDBJ whole genome shotgun (WGS) entry which is preliminary data.</text>
</comment>
<dbReference type="InterPro" id="IPR006076">
    <property type="entry name" value="FAD-dep_OxRdtase"/>
</dbReference>
<dbReference type="PANTHER" id="PTHR10961:SF24">
    <property type="entry name" value="HYPOTHETICAL FRUCTOSYL AMINE:OXYGEN OXIDOREDUCTASE (EUROFUNG)"/>
    <property type="match status" value="1"/>
</dbReference>
<evidence type="ECO:0000256" key="4">
    <source>
        <dbReference type="ARBA" id="ARBA00022827"/>
    </source>
</evidence>